<keyword evidence="2" id="KW-1133">Transmembrane helix</keyword>
<keyword evidence="2" id="KW-0472">Membrane</keyword>
<dbReference type="RefSeq" id="WP_176254136.1">
    <property type="nucleotide sequence ID" value="NZ_BAABXL010000001.1"/>
</dbReference>
<evidence type="ECO:0000313" key="4">
    <source>
        <dbReference type="EMBL" id="GAA6267599.1"/>
    </source>
</evidence>
<dbReference type="Gene3D" id="1.25.40.10">
    <property type="entry name" value="Tetratricopeptide repeat domain"/>
    <property type="match status" value="1"/>
</dbReference>
<evidence type="ECO:0000256" key="2">
    <source>
        <dbReference type="SAM" id="Phobius"/>
    </source>
</evidence>
<reference evidence="4 5" key="1">
    <citation type="submission" date="2024-04" db="EMBL/GenBank/DDBJ databases">
        <title>Defined microbial consortia suppress multidrug-resistant proinflammatory Enterobacteriaceae via ecological control.</title>
        <authorList>
            <person name="Furuichi M."/>
            <person name="Kawaguchi T."/>
            <person name="Pust M."/>
            <person name="Yasuma K."/>
            <person name="Plichta D."/>
            <person name="Hasegawa N."/>
            <person name="Ohya T."/>
            <person name="Bhattarai S."/>
            <person name="Sasajima S."/>
            <person name="Aoto Y."/>
            <person name="Tuganbaev T."/>
            <person name="Yaginuma M."/>
            <person name="Ueda M."/>
            <person name="Okahashi N."/>
            <person name="Amafuji K."/>
            <person name="Kiridooshi Y."/>
            <person name="Sugita K."/>
            <person name="Strazar M."/>
            <person name="Skelly A."/>
            <person name="Suda W."/>
            <person name="Hattori M."/>
            <person name="Nakamoto N."/>
            <person name="Caballero S."/>
            <person name="Norman J."/>
            <person name="Olle B."/>
            <person name="Tanoue T."/>
            <person name="Arita M."/>
            <person name="Bucci V."/>
            <person name="Atarashi K."/>
            <person name="Xavier R."/>
            <person name="Honda K."/>
        </authorList>
    </citation>
    <scope>NUCLEOTIDE SEQUENCE [LARGE SCALE GENOMIC DNA]</scope>
    <source>
        <strain evidence="5">f13</strain>
    </source>
</reference>
<keyword evidence="1" id="KW-0802">TPR repeat</keyword>
<dbReference type="NCBIfam" id="TIGR00254">
    <property type="entry name" value="GGDEF"/>
    <property type="match status" value="1"/>
</dbReference>
<dbReference type="PROSITE" id="PS50005">
    <property type="entry name" value="TPR"/>
    <property type="match status" value="1"/>
</dbReference>
<keyword evidence="2" id="KW-0812">Transmembrane</keyword>
<name>A0ABQ0AU87_9FIRM</name>
<protein>
    <submittedName>
        <fullName evidence="4">GGDEF domain-containing protein</fullName>
    </submittedName>
</protein>
<dbReference type="Pfam" id="PF00990">
    <property type="entry name" value="GGDEF"/>
    <property type="match status" value="1"/>
</dbReference>
<dbReference type="InterPro" id="IPR029787">
    <property type="entry name" value="Nucleotide_cyclase"/>
</dbReference>
<evidence type="ECO:0000256" key="1">
    <source>
        <dbReference type="PROSITE-ProRule" id="PRU00339"/>
    </source>
</evidence>
<keyword evidence="5" id="KW-1185">Reference proteome</keyword>
<proteinExistence type="predicted"/>
<dbReference type="SUPFAM" id="SSF48452">
    <property type="entry name" value="TPR-like"/>
    <property type="match status" value="2"/>
</dbReference>
<comment type="caution">
    <text evidence="4">The sequence shown here is derived from an EMBL/GenBank/DDBJ whole genome shotgun (WGS) entry which is preliminary data.</text>
</comment>
<dbReference type="CDD" id="cd01949">
    <property type="entry name" value="GGDEF"/>
    <property type="match status" value="1"/>
</dbReference>
<dbReference type="Proteomes" id="UP001600894">
    <property type="component" value="Unassembled WGS sequence"/>
</dbReference>
<dbReference type="InterPro" id="IPR043128">
    <property type="entry name" value="Rev_trsase/Diguanyl_cyclase"/>
</dbReference>
<dbReference type="InterPro" id="IPR050469">
    <property type="entry name" value="Diguanylate_Cyclase"/>
</dbReference>
<dbReference type="SUPFAM" id="SSF55073">
    <property type="entry name" value="Nucleotide cyclase"/>
    <property type="match status" value="1"/>
</dbReference>
<feature type="repeat" description="TPR" evidence="1">
    <location>
        <begin position="236"/>
        <end position="269"/>
    </location>
</feature>
<gene>
    <name evidence="4" type="ORF">F130042H8_06590</name>
</gene>
<dbReference type="InterPro" id="IPR000160">
    <property type="entry name" value="GGDEF_dom"/>
</dbReference>
<sequence length="665" mass="75664">MRNGVFAGWLNQKRAAAAGVILLLGLTAVLAVGNTMRETQPDGISCLETALNTGELNWEMRSYLESRAGSQGEEGYFVKGVLAWLDGNVDGTVELLSQIGEAETENAEMIRIYTPILLNEAAAELGDTEGLVENSRRALEAIGASKKYRNNIKLCWRAVEPVVQSEGKIQEAAKLLIWYLENVRGLNDETRIALKGNIGQIFSLTENYMDAMFYYMDALHNIEKARGVEHQNYYKMKLLACVGDVYYGLQEYNRALEFYEQVIGEEGKDSKERTVQAMAVINGTDAYVMQEEYDQAEEMLEHLEAMIPGLDPDMADDMEILRASERAQIAMGRGQLDEALRQLELAGQWLKEDKKEVAYYKSIYVRYTYALYCQYSGQEEEALKQFAEVAEESSVFGLSLEETVYYHMAQIYKDRGDLENFSQYRERYSGQIQKKAALLRSGYVARAEQLYRYGLLQQKQQKNELALIASAFGIAGLLAMIVWAFRHIGIWRKRSWTDPLTGLYNRHYLEYYLKKNGKKLQGQQISLVMIDVDHFKSYNDNYGHIEGDRALKEVAAVLKYNIRAADMAVRFGGEEMLLFIPGIRLEQTVQIMERICRDLKERSIEHKYSLVSPVLTISAGIFSTVYRGQDIADLSRQADQVLYSAKEAGRDRYEAREDPKEPAGL</sequence>
<dbReference type="InterPro" id="IPR011990">
    <property type="entry name" value="TPR-like_helical_dom_sf"/>
</dbReference>
<evidence type="ECO:0000259" key="3">
    <source>
        <dbReference type="PROSITE" id="PS50887"/>
    </source>
</evidence>
<feature type="domain" description="GGDEF" evidence="3">
    <location>
        <begin position="523"/>
        <end position="658"/>
    </location>
</feature>
<feature type="transmembrane region" description="Helical" evidence="2">
    <location>
        <begin position="465"/>
        <end position="485"/>
    </location>
</feature>
<dbReference type="PANTHER" id="PTHR45138">
    <property type="entry name" value="REGULATORY COMPONENTS OF SENSORY TRANSDUCTION SYSTEM"/>
    <property type="match status" value="1"/>
</dbReference>
<accession>A0ABQ0AU87</accession>
<organism evidence="4 5">
    <name type="scientific">Enterocloster alcoholdehydrogenati</name>
    <dbReference type="NCBI Taxonomy" id="2547410"/>
    <lineage>
        <taxon>Bacteria</taxon>
        <taxon>Bacillati</taxon>
        <taxon>Bacillota</taxon>
        <taxon>Clostridia</taxon>
        <taxon>Lachnospirales</taxon>
        <taxon>Lachnospiraceae</taxon>
        <taxon>Enterocloster</taxon>
    </lineage>
</organism>
<dbReference type="EMBL" id="BAABXL010000001">
    <property type="protein sequence ID" value="GAA6267599.1"/>
    <property type="molecule type" value="Genomic_DNA"/>
</dbReference>
<dbReference type="PANTHER" id="PTHR45138:SF9">
    <property type="entry name" value="DIGUANYLATE CYCLASE DGCM-RELATED"/>
    <property type="match status" value="1"/>
</dbReference>
<dbReference type="Gene3D" id="3.30.70.270">
    <property type="match status" value="1"/>
</dbReference>
<dbReference type="PROSITE" id="PS50887">
    <property type="entry name" value="GGDEF"/>
    <property type="match status" value="1"/>
</dbReference>
<dbReference type="SMART" id="SM00267">
    <property type="entry name" value="GGDEF"/>
    <property type="match status" value="1"/>
</dbReference>
<dbReference type="InterPro" id="IPR019734">
    <property type="entry name" value="TPR_rpt"/>
</dbReference>
<evidence type="ECO:0000313" key="5">
    <source>
        <dbReference type="Proteomes" id="UP001600894"/>
    </source>
</evidence>